<dbReference type="InterPro" id="IPR011042">
    <property type="entry name" value="6-blade_b-propeller_TolB-like"/>
</dbReference>
<dbReference type="PANTHER" id="PTHR33546">
    <property type="entry name" value="LARGE, MULTIFUNCTIONAL SECRETED PROTEIN-RELATED"/>
    <property type="match status" value="1"/>
</dbReference>
<dbReference type="PANTHER" id="PTHR33546:SF1">
    <property type="entry name" value="LARGE, MULTIFUNCTIONAL SECRETED PROTEIN"/>
    <property type="match status" value="1"/>
</dbReference>
<dbReference type="InterPro" id="IPR011041">
    <property type="entry name" value="Quinoprot_gluc/sorb_DH_b-prop"/>
</dbReference>
<keyword evidence="3" id="KW-1185">Reference proteome</keyword>
<dbReference type="EMBL" id="QUSX01000002">
    <property type="protein sequence ID" value="RRQ48354.1"/>
    <property type="molecule type" value="Genomic_DNA"/>
</dbReference>
<dbReference type="SUPFAM" id="SSF50952">
    <property type="entry name" value="Soluble quinoprotein glucose dehydrogenase"/>
    <property type="match status" value="1"/>
</dbReference>
<evidence type="ECO:0000313" key="3">
    <source>
        <dbReference type="Proteomes" id="UP000286990"/>
    </source>
</evidence>
<evidence type="ECO:0000313" key="2">
    <source>
        <dbReference type="EMBL" id="RRQ48354.1"/>
    </source>
</evidence>
<dbReference type="Gene3D" id="2.120.10.30">
    <property type="entry name" value="TolB, C-terminal domain"/>
    <property type="match status" value="1"/>
</dbReference>
<protein>
    <submittedName>
        <fullName evidence="2">Sorbosone dehydrogenase family protein</fullName>
    </submittedName>
</protein>
<organism evidence="2 3">
    <name type="scientific">Maribacter algicola</name>
    <dbReference type="NCBI Taxonomy" id="2498892"/>
    <lineage>
        <taxon>Bacteria</taxon>
        <taxon>Pseudomonadati</taxon>
        <taxon>Bacteroidota</taxon>
        <taxon>Flavobacteriia</taxon>
        <taxon>Flavobacteriales</taxon>
        <taxon>Flavobacteriaceae</taxon>
        <taxon>Maribacter</taxon>
    </lineage>
</organism>
<evidence type="ECO:0000259" key="1">
    <source>
        <dbReference type="Pfam" id="PF22807"/>
    </source>
</evidence>
<proteinExistence type="predicted"/>
<gene>
    <name evidence="2" type="ORF">DZC72_11600</name>
</gene>
<dbReference type="Pfam" id="PF22807">
    <property type="entry name" value="TrAA12"/>
    <property type="match status" value="1"/>
</dbReference>
<sequence length="396" mass="43799">MKNKISLLKITCAAALAFSIFSCKETKKEESTDVKEEVPMDSTDLALIDLNLPDGFEIKVYARGVDGARSMAIGPDGTLFVGTRNENTVYAIQDKDGDYKAETVMVLDTMEVPNGIAMRNGDLYVAQVGSLWKYPNIESQLGGTLSKELVYDDYPTEFHHGWKYIAFGPDDKLYVPVGAPCNICDSTVVDERFATITRMDPDGSNREIYAHGVRNSVGFTWDDNGEMWFTDNGRDMLGDDIPPCELNHVTEAGQHFGYPFCHGGTVKDPEFGDQRPCSDFVPPAKALGAHVAPLAVKFKSGNMFPSTYNGKAFIAEHGSWNRSKKVGYRIMLADIENGEVKSTEPFIDGWLNDETQKVTGRPVDLLWLKDGSLLISDDYGDAIYRVTYSNTQVAAK</sequence>
<dbReference type="AlphaFoldDB" id="A0A3R8Q2B2"/>
<name>A0A3R8Q2B2_9FLAO</name>
<dbReference type="Proteomes" id="UP000286990">
    <property type="component" value="Unassembled WGS sequence"/>
</dbReference>
<accession>A0A3R8Q2B2</accession>
<reference evidence="3" key="1">
    <citation type="submission" date="2018-12" db="EMBL/GenBank/DDBJ databases">
        <title>Maribacter lutimaris sp. nov., isolated from marine sediment.</title>
        <authorList>
            <person name="Kim K.K."/>
        </authorList>
    </citation>
    <scope>NUCLEOTIDE SEQUENCE [LARGE SCALE GENOMIC DNA]</scope>
    <source>
        <strain evidence="3">PoM-212</strain>
    </source>
</reference>
<comment type="caution">
    <text evidence="2">The sequence shown here is derived from an EMBL/GenBank/DDBJ whole genome shotgun (WGS) entry which is preliminary data.</text>
</comment>
<dbReference type="PROSITE" id="PS51257">
    <property type="entry name" value="PROKAR_LIPOPROTEIN"/>
    <property type="match status" value="1"/>
</dbReference>
<feature type="domain" description="Pyrroloquinoline quinone-dependent pyranose dehydrogenase beta-propeller" evidence="1">
    <location>
        <begin position="52"/>
        <end position="387"/>
    </location>
</feature>
<dbReference type="OrthoDB" id="9811395at2"/>
<dbReference type="RefSeq" id="WP_125223073.1">
    <property type="nucleotide sequence ID" value="NZ_QUSX01000002.1"/>
</dbReference>
<dbReference type="InterPro" id="IPR054539">
    <property type="entry name" value="Beta-prop_PDH"/>
</dbReference>